<feature type="region of interest" description="Disordered" evidence="17">
    <location>
        <begin position="589"/>
        <end position="714"/>
    </location>
</feature>
<evidence type="ECO:0000256" key="12">
    <source>
        <dbReference type="ARBA" id="ARBA00022998"/>
    </source>
</evidence>
<feature type="region of interest" description="Disordered" evidence="17">
    <location>
        <begin position="1293"/>
        <end position="1391"/>
    </location>
</feature>
<evidence type="ECO:0000256" key="13">
    <source>
        <dbReference type="ARBA" id="ARBA00023136"/>
    </source>
</evidence>
<reference evidence="20 21" key="1">
    <citation type="submission" date="2024-02" db="EMBL/GenBank/DDBJ databases">
        <title>Chromosome-scale genome assembly of the rough periwinkle Littorina saxatilis.</title>
        <authorList>
            <person name="De Jode A."/>
            <person name="Faria R."/>
            <person name="Formenti G."/>
            <person name="Sims Y."/>
            <person name="Smith T.P."/>
            <person name="Tracey A."/>
            <person name="Wood J.M.D."/>
            <person name="Zagrodzka Z.B."/>
            <person name="Johannesson K."/>
            <person name="Butlin R.K."/>
            <person name="Leder E.H."/>
        </authorList>
    </citation>
    <scope>NUCLEOTIDE SEQUENCE [LARGE SCALE GENOMIC DNA]</scope>
    <source>
        <strain evidence="20">Snail1</strain>
        <tissue evidence="20">Muscle</tissue>
    </source>
</reference>
<comment type="similarity">
    <text evidence="16">Belongs to the adenylyl cyclase class-4/guanylyl cyclase family.</text>
</comment>
<dbReference type="GO" id="GO:0005524">
    <property type="term" value="F:ATP binding"/>
    <property type="evidence" value="ECO:0007669"/>
    <property type="project" value="UniProtKB-KW"/>
</dbReference>
<name>A0AAN9BRV7_9CAEN</name>
<feature type="transmembrane region" description="Helical" evidence="18">
    <location>
        <begin position="197"/>
        <end position="226"/>
    </location>
</feature>
<feature type="region of interest" description="Disordered" evidence="17">
    <location>
        <begin position="1245"/>
        <end position="1273"/>
    </location>
</feature>
<feature type="compositionally biased region" description="Polar residues" evidence="17">
    <location>
        <begin position="795"/>
        <end position="811"/>
    </location>
</feature>
<keyword evidence="5 18" id="KW-0812">Transmembrane</keyword>
<evidence type="ECO:0000256" key="18">
    <source>
        <dbReference type="SAM" id="Phobius"/>
    </source>
</evidence>
<keyword evidence="6" id="KW-0479">Metal-binding</keyword>
<evidence type="ECO:0000256" key="3">
    <source>
        <dbReference type="ARBA" id="ARBA00004141"/>
    </source>
</evidence>
<proteinExistence type="inferred from homology"/>
<gene>
    <name evidence="20" type="ORF">V1264_014020</name>
</gene>
<feature type="region of interest" description="Disordered" evidence="17">
    <location>
        <begin position="902"/>
        <end position="977"/>
    </location>
</feature>
<feature type="region of interest" description="Disordered" evidence="17">
    <location>
        <begin position="1440"/>
        <end position="1466"/>
    </location>
</feature>
<accession>A0AAN9BRV7</accession>
<dbReference type="GO" id="GO:0046872">
    <property type="term" value="F:metal ion binding"/>
    <property type="evidence" value="ECO:0007669"/>
    <property type="project" value="UniProtKB-KW"/>
</dbReference>
<organism evidence="20 21">
    <name type="scientific">Littorina saxatilis</name>
    <dbReference type="NCBI Taxonomy" id="31220"/>
    <lineage>
        <taxon>Eukaryota</taxon>
        <taxon>Metazoa</taxon>
        <taxon>Spiralia</taxon>
        <taxon>Lophotrochozoa</taxon>
        <taxon>Mollusca</taxon>
        <taxon>Gastropoda</taxon>
        <taxon>Caenogastropoda</taxon>
        <taxon>Littorinimorpha</taxon>
        <taxon>Littorinoidea</taxon>
        <taxon>Littorinidae</taxon>
        <taxon>Littorina</taxon>
    </lineage>
</organism>
<evidence type="ECO:0000256" key="17">
    <source>
        <dbReference type="SAM" id="MobiDB-lite"/>
    </source>
</evidence>
<feature type="region of interest" description="Disordered" evidence="17">
    <location>
        <begin position="993"/>
        <end position="1065"/>
    </location>
</feature>
<dbReference type="InterPro" id="IPR018297">
    <property type="entry name" value="A/G_cyclase_CS"/>
</dbReference>
<dbReference type="GO" id="GO:0007189">
    <property type="term" value="P:adenylate cyclase-activating G protein-coupled receptor signaling pathway"/>
    <property type="evidence" value="ECO:0007669"/>
    <property type="project" value="TreeGrafter"/>
</dbReference>
<evidence type="ECO:0000256" key="8">
    <source>
        <dbReference type="ARBA" id="ARBA00022741"/>
    </source>
</evidence>
<comment type="catalytic activity">
    <reaction evidence="1">
        <text>ATP = 3',5'-cyclic AMP + diphosphate</text>
        <dbReference type="Rhea" id="RHEA:15389"/>
        <dbReference type="ChEBI" id="CHEBI:30616"/>
        <dbReference type="ChEBI" id="CHEBI:33019"/>
        <dbReference type="ChEBI" id="CHEBI:58165"/>
        <dbReference type="EC" id="4.6.1.1"/>
    </reaction>
</comment>
<keyword evidence="13 18" id="KW-0472">Membrane</keyword>
<dbReference type="SMART" id="SM00044">
    <property type="entry name" value="CYCc"/>
    <property type="match status" value="1"/>
</dbReference>
<dbReference type="Gene3D" id="3.30.70.1230">
    <property type="entry name" value="Nucleotide cyclase"/>
    <property type="match status" value="1"/>
</dbReference>
<dbReference type="GO" id="GO:0004016">
    <property type="term" value="F:adenylate cyclase activity"/>
    <property type="evidence" value="ECO:0007669"/>
    <property type="project" value="UniProtKB-EC"/>
</dbReference>
<dbReference type="GO" id="GO:0005886">
    <property type="term" value="C:plasma membrane"/>
    <property type="evidence" value="ECO:0007669"/>
    <property type="project" value="InterPro"/>
</dbReference>
<dbReference type="EC" id="4.6.1.1" evidence="4"/>
<keyword evidence="10" id="KW-0460">Magnesium</keyword>
<keyword evidence="21" id="KW-1185">Reference proteome</keyword>
<feature type="region of interest" description="Disordered" evidence="17">
    <location>
        <begin position="754"/>
        <end position="811"/>
    </location>
</feature>
<evidence type="ECO:0000256" key="6">
    <source>
        <dbReference type="ARBA" id="ARBA00022723"/>
    </source>
</evidence>
<keyword evidence="12" id="KW-0115">cAMP biosynthesis</keyword>
<feature type="region of interest" description="Disordered" evidence="17">
    <location>
        <begin position="1156"/>
        <end position="1176"/>
    </location>
</feature>
<dbReference type="EMBL" id="JBAMIC010000003">
    <property type="protein sequence ID" value="KAK7110091.1"/>
    <property type="molecule type" value="Genomic_DNA"/>
</dbReference>
<feature type="compositionally biased region" description="Polar residues" evidence="17">
    <location>
        <begin position="630"/>
        <end position="643"/>
    </location>
</feature>
<dbReference type="PANTHER" id="PTHR45627:SF26">
    <property type="entry name" value="ADENYLATE CYCLASE TYPE 1"/>
    <property type="match status" value="1"/>
</dbReference>
<keyword evidence="15 16" id="KW-0456">Lyase</keyword>
<feature type="transmembrane region" description="Helical" evidence="18">
    <location>
        <begin position="302"/>
        <end position="323"/>
    </location>
</feature>
<keyword evidence="14" id="KW-0325">Glycoprotein</keyword>
<evidence type="ECO:0000256" key="14">
    <source>
        <dbReference type="ARBA" id="ARBA00023180"/>
    </source>
</evidence>
<comment type="cofactor">
    <cofactor evidence="2">
        <name>Mg(2+)</name>
        <dbReference type="ChEBI" id="CHEBI:18420"/>
    </cofactor>
</comment>
<feature type="transmembrane region" description="Helical" evidence="18">
    <location>
        <begin position="246"/>
        <end position="265"/>
    </location>
</feature>
<comment type="caution">
    <text evidence="20">The sequence shown here is derived from an EMBL/GenBank/DDBJ whole genome shotgun (WGS) entry which is preliminary data.</text>
</comment>
<keyword evidence="11 18" id="KW-1133">Transmembrane helix</keyword>
<evidence type="ECO:0000256" key="10">
    <source>
        <dbReference type="ARBA" id="ARBA00022842"/>
    </source>
</evidence>
<evidence type="ECO:0000256" key="11">
    <source>
        <dbReference type="ARBA" id="ARBA00022989"/>
    </source>
</evidence>
<feature type="compositionally biased region" description="Polar residues" evidence="17">
    <location>
        <begin position="681"/>
        <end position="691"/>
    </location>
</feature>
<dbReference type="FunFam" id="3.30.70.1230:FF:000001">
    <property type="entry name" value="Adenylate cyclase"/>
    <property type="match status" value="1"/>
</dbReference>
<evidence type="ECO:0000256" key="4">
    <source>
        <dbReference type="ARBA" id="ARBA00012201"/>
    </source>
</evidence>
<feature type="compositionally biased region" description="Polar residues" evidence="17">
    <location>
        <begin position="605"/>
        <end position="621"/>
    </location>
</feature>
<protein>
    <recommendedName>
        <fullName evidence="4">adenylate cyclase</fullName>
        <ecNumber evidence="4">4.6.1.1</ecNumber>
    </recommendedName>
</protein>
<evidence type="ECO:0000313" key="21">
    <source>
        <dbReference type="Proteomes" id="UP001374579"/>
    </source>
</evidence>
<feature type="compositionally biased region" description="Gly residues" evidence="17">
    <location>
        <begin position="944"/>
        <end position="955"/>
    </location>
</feature>
<evidence type="ECO:0000256" key="5">
    <source>
        <dbReference type="ARBA" id="ARBA00022692"/>
    </source>
</evidence>
<dbReference type="InterPro" id="IPR009398">
    <property type="entry name" value="Adcy_conserved_dom"/>
</dbReference>
<feature type="compositionally biased region" description="Polar residues" evidence="17">
    <location>
        <begin position="847"/>
        <end position="856"/>
    </location>
</feature>
<dbReference type="CDD" id="cd07302">
    <property type="entry name" value="CHD"/>
    <property type="match status" value="1"/>
</dbReference>
<evidence type="ECO:0000256" key="15">
    <source>
        <dbReference type="ARBA" id="ARBA00023239"/>
    </source>
</evidence>
<dbReference type="GO" id="GO:0035556">
    <property type="term" value="P:intracellular signal transduction"/>
    <property type="evidence" value="ECO:0007669"/>
    <property type="project" value="InterPro"/>
</dbReference>
<dbReference type="PROSITE" id="PS00452">
    <property type="entry name" value="GUANYLATE_CYCLASE_1"/>
    <property type="match status" value="1"/>
</dbReference>
<feature type="compositionally biased region" description="Low complexity" evidence="17">
    <location>
        <begin position="921"/>
        <end position="934"/>
    </location>
</feature>
<dbReference type="Proteomes" id="UP001374579">
    <property type="component" value="Unassembled WGS sequence"/>
</dbReference>
<feature type="transmembrane region" description="Helical" evidence="18">
    <location>
        <begin position="157"/>
        <end position="177"/>
    </location>
</feature>
<feature type="transmembrane region" description="Helical" evidence="18">
    <location>
        <begin position="272"/>
        <end position="296"/>
    </location>
</feature>
<feature type="compositionally biased region" description="Polar residues" evidence="17">
    <location>
        <begin position="997"/>
        <end position="1019"/>
    </location>
</feature>
<dbReference type="PANTHER" id="PTHR45627">
    <property type="entry name" value="ADENYLATE CYCLASE TYPE 1"/>
    <property type="match status" value="1"/>
</dbReference>
<feature type="region of interest" description="Disordered" evidence="17">
    <location>
        <begin position="847"/>
        <end position="877"/>
    </location>
</feature>
<dbReference type="SUPFAM" id="SSF55073">
    <property type="entry name" value="Nucleotide cyclase"/>
    <property type="match status" value="1"/>
</dbReference>
<feature type="compositionally biased region" description="Low complexity" evidence="17">
    <location>
        <begin position="1320"/>
        <end position="1331"/>
    </location>
</feature>
<feature type="domain" description="Guanylate cyclase" evidence="19">
    <location>
        <begin position="392"/>
        <end position="535"/>
    </location>
</feature>
<feature type="compositionally biased region" description="Low complexity" evidence="17">
    <location>
        <begin position="1444"/>
        <end position="1459"/>
    </location>
</feature>
<feature type="compositionally biased region" description="Low complexity" evidence="17">
    <location>
        <begin position="1048"/>
        <end position="1060"/>
    </location>
</feature>
<dbReference type="Pfam" id="PF06327">
    <property type="entry name" value="Adcy_cons_dom"/>
    <property type="match status" value="1"/>
</dbReference>
<dbReference type="InterPro" id="IPR029787">
    <property type="entry name" value="Nucleotide_cyclase"/>
</dbReference>
<dbReference type="Pfam" id="PF00211">
    <property type="entry name" value="Guanylate_cyc"/>
    <property type="match status" value="1"/>
</dbReference>
<feature type="transmembrane region" description="Helical" evidence="18">
    <location>
        <begin position="128"/>
        <end position="151"/>
    </location>
</feature>
<evidence type="ECO:0000256" key="16">
    <source>
        <dbReference type="RuleBase" id="RU000405"/>
    </source>
</evidence>
<comment type="subcellular location">
    <subcellularLocation>
        <location evidence="3">Membrane</location>
        <topology evidence="3">Multi-pass membrane protein</topology>
    </subcellularLocation>
</comment>
<evidence type="ECO:0000259" key="19">
    <source>
        <dbReference type="PROSITE" id="PS50125"/>
    </source>
</evidence>
<feature type="compositionally biased region" description="Low complexity" evidence="17">
    <location>
        <begin position="692"/>
        <end position="703"/>
    </location>
</feature>
<keyword evidence="7" id="KW-0677">Repeat</keyword>
<keyword evidence="9" id="KW-0067">ATP-binding</keyword>
<dbReference type="PROSITE" id="PS50125">
    <property type="entry name" value="GUANYLATE_CYCLASE_2"/>
    <property type="match status" value="1"/>
</dbReference>
<evidence type="ECO:0000256" key="1">
    <source>
        <dbReference type="ARBA" id="ARBA00001593"/>
    </source>
</evidence>
<sequence>MNRAAADWAGLRPKKLSFKGVSSCVIRLMQSVKFNAEIPFSDVLTPSREERTVPHRWSLVATVTDKLRNPFKDRVSTSAQPMDRVNKYLAQALVARSIEQEKSNHVNFITLRFKDATKEDEYQEAPDFAFSGSLVCCMLLLMCMAGLQTVILPRTLLLLMLFLAGFTWIAIVLILILSVKIKCTTFDIRKSSALRMFVIITTVSLIYIVAQVNVMCCSGGKIFAFLADVSMTSLNMDHHLSCEFPSYVYISGLLCLVGVAAFLKLSALVKLILMCVMSATFIFMMVYTHVSIFLVFDHQTHPVVPTHVVGIVTLIIFTIGLYVQGRQQEWTNRLDFLWKIQATEEKSEMVELQNSNRRILCNLLPTHVAAHFIDNHHSSAMELYSQQYSKAAVFFASIPNFSDFYMELDANNQGVECLRVLNEIIADFDEILDEPQFQAVDKIKTIGSTYMGAVGLMPHLLIEDTETSTRDCLVVLVEFVFAMKDKLRNINENSYNNFTMKVGINIGPVVAGVIGARKPQYDIWGNTVNVASRMESTGKPEHIQVTEEVYSALADVYDFRCRGRVAVKGKGEMITYFLLSRKPLEVGPLGCSGSGPFSDRRSPMTPESPSLVRPSSRQSWDSGHLPRHGSGNSIRQGSLTSQGKGQGYGTVTGLERPPSLDSGRGNLGTPTGSLNKKRQSSLDSPRNTSRKLSGSSGTNSLSNENQGSGEPPELPAIHFMNIKMHGSGTGTPPGRVRQNMVQNALFDSLKENNTLTHHNHHSPASPPFAAGSGMYGPRGEEGGSAPTTPFGRQMPSPSTSSAGKTSLGSSIQPIRRVNSDLAAKPPTPPTSFSSPLNLACLQGMSSTSSGHYQQIRPSVLAGSPSPRQPALKPVQEDVIPEDPVLAINQDIDTPVKELPVKEIVPPARNGGMRDHGRAVLRSNSKSSNGSGRESLNSPPDVNGNGCGGGGGGGVRGHCSASPQQQQQQRRSCGNEIDNDEEMFVTGVYREPIDRSHSATPSQNSNASSCKAGATSHNGNGVQGSKKKSPSPTKPGAAPRPLSDVQRRSSSGSKESNSSGSTMTPTTSALVVSIDGKMMSILPQGQGGGGGAGGVGAGGELPLPIRRVNADDLSSSPATNGIRAELSKPRLMMSPKAKRQSFPITSSSYMKRDLTSYSSFTGSDDERDSISSRQMSDHSSIVLLQPIHLKPSKAANVRHLGGCGDNNNRPDLRNLVSGGGTGGGRSEADMLSYIFGSPFHSLDRYRSRSSDTINSMPRCPPTPKFPVPSNDSSSLTQLLQELAGESSAVAQEITPSVRQQGKRGADPDTVATTGDRGQGSGSSPKVSRSSAGLRGGLFKQGSAQAEAERKRRHRHSAQPGGVVGGGVGQRVPLTSQYQVKRRTSYTMPPRHCRSLDYIPSDREDGSSHISSNASSACGSPKAMYQRNSYLLPLIFGKHQAPPPTSTDNVSVSSLASSSEMSRSDPAINAHDYSSAAYESEYDNYRPGGGTTSDEDFYVPDPISDADIDLFDVDDIDVEDVTVSDHFSMDMPVPRFQKKITDV</sequence>
<evidence type="ECO:0000256" key="7">
    <source>
        <dbReference type="ARBA" id="ARBA00022737"/>
    </source>
</evidence>
<evidence type="ECO:0000313" key="20">
    <source>
        <dbReference type="EMBL" id="KAK7110091.1"/>
    </source>
</evidence>
<dbReference type="InterPro" id="IPR001054">
    <property type="entry name" value="A/G_cyclase"/>
</dbReference>
<evidence type="ECO:0000256" key="9">
    <source>
        <dbReference type="ARBA" id="ARBA00022840"/>
    </source>
</evidence>
<evidence type="ECO:0000256" key="2">
    <source>
        <dbReference type="ARBA" id="ARBA00001946"/>
    </source>
</evidence>
<dbReference type="GO" id="GO:0006171">
    <property type="term" value="P:cAMP biosynthetic process"/>
    <property type="evidence" value="ECO:0007669"/>
    <property type="project" value="UniProtKB-KW"/>
</dbReference>
<keyword evidence="8" id="KW-0547">Nucleotide-binding</keyword>